<dbReference type="EMBL" id="KZ350012">
    <property type="protein sequence ID" value="PIO64312.1"/>
    <property type="molecule type" value="Genomic_DNA"/>
</dbReference>
<evidence type="ECO:0000313" key="1">
    <source>
        <dbReference type="EMBL" id="PIO64312.1"/>
    </source>
</evidence>
<sequence length="66" mass="7550">MKWDKANKSTEFDVPSISTALEEHLSFVLLRANVLCFKLVDLDNNDMNVVTRVLRKSKSKVLRPST</sequence>
<gene>
    <name evidence="1" type="ORF">TELCIR_14064</name>
</gene>
<accession>A0A2G9U3P5</accession>
<reference evidence="1 2" key="1">
    <citation type="submission" date="2015-09" db="EMBL/GenBank/DDBJ databases">
        <title>Draft genome of the parasitic nematode Teladorsagia circumcincta isolate WARC Sus (inbred).</title>
        <authorList>
            <person name="Mitreva M."/>
        </authorList>
    </citation>
    <scope>NUCLEOTIDE SEQUENCE [LARGE SCALE GENOMIC DNA]</scope>
    <source>
        <strain evidence="1 2">S</strain>
    </source>
</reference>
<keyword evidence="2" id="KW-1185">Reference proteome</keyword>
<organism evidence="1 2">
    <name type="scientific">Teladorsagia circumcincta</name>
    <name type="common">Brown stomach worm</name>
    <name type="synonym">Ostertagia circumcincta</name>
    <dbReference type="NCBI Taxonomy" id="45464"/>
    <lineage>
        <taxon>Eukaryota</taxon>
        <taxon>Metazoa</taxon>
        <taxon>Ecdysozoa</taxon>
        <taxon>Nematoda</taxon>
        <taxon>Chromadorea</taxon>
        <taxon>Rhabditida</taxon>
        <taxon>Rhabditina</taxon>
        <taxon>Rhabditomorpha</taxon>
        <taxon>Strongyloidea</taxon>
        <taxon>Trichostrongylidae</taxon>
        <taxon>Teladorsagia</taxon>
    </lineage>
</organism>
<name>A0A2G9U3P5_TELCI</name>
<dbReference type="OrthoDB" id="5774328at2759"/>
<dbReference type="Proteomes" id="UP000230423">
    <property type="component" value="Unassembled WGS sequence"/>
</dbReference>
<protein>
    <submittedName>
        <fullName evidence="1">Uncharacterized protein</fullName>
    </submittedName>
</protein>
<dbReference type="AlphaFoldDB" id="A0A2G9U3P5"/>
<evidence type="ECO:0000313" key="2">
    <source>
        <dbReference type="Proteomes" id="UP000230423"/>
    </source>
</evidence>
<proteinExistence type="predicted"/>